<dbReference type="HAMAP" id="MF_00667">
    <property type="entry name" value="SspH"/>
    <property type="match status" value="1"/>
</dbReference>
<dbReference type="Proteomes" id="UP000031982">
    <property type="component" value="Unassembled WGS sequence"/>
</dbReference>
<evidence type="ECO:0000256" key="1">
    <source>
        <dbReference type="ARBA" id="ARBA00004288"/>
    </source>
</evidence>
<comment type="similarity">
    <text evidence="2 4">Belongs to the SspH family.</text>
</comment>
<keyword evidence="6" id="KW-1185">Reference proteome</keyword>
<dbReference type="NCBIfam" id="NF002867">
    <property type="entry name" value="PRK03174.1"/>
    <property type="match status" value="1"/>
</dbReference>
<sequence length="59" mass="7039">MNKQRAKEIADSPMMKHVTYQGMPIYIQHVDEENETARIYRLDEPEHEQTVSLNNLEEH</sequence>
<dbReference type="GeneID" id="92777482"/>
<accession>A0ABR5AUF4</accession>
<evidence type="ECO:0000313" key="5">
    <source>
        <dbReference type="EMBL" id="KIL78344.1"/>
    </source>
</evidence>
<comment type="induction">
    <text evidence="4">Expressed only in the forespore compartment of sporulating cells.</text>
</comment>
<evidence type="ECO:0000256" key="2">
    <source>
        <dbReference type="ARBA" id="ARBA00006573"/>
    </source>
</evidence>
<dbReference type="Pfam" id="PF08141">
    <property type="entry name" value="SspH"/>
    <property type="match status" value="1"/>
</dbReference>
<name>A0ABR5AUF4_BACBA</name>
<comment type="caution">
    <text evidence="5">The sequence shown here is derived from an EMBL/GenBank/DDBJ whole genome shotgun (WGS) entry which is preliminary data.</text>
</comment>
<dbReference type="RefSeq" id="WP_041095584.1">
    <property type="nucleotide sequence ID" value="NZ_BSSZ01000001.1"/>
</dbReference>
<gene>
    <name evidence="4" type="primary">sspH</name>
    <name evidence="5" type="ORF">SD77_4024</name>
</gene>
<dbReference type="EMBL" id="JXLP01000009">
    <property type="protein sequence ID" value="KIL78344.1"/>
    <property type="molecule type" value="Genomic_DNA"/>
</dbReference>
<comment type="subcellular location">
    <subcellularLocation>
        <location evidence="1 4">Spore core</location>
    </subcellularLocation>
</comment>
<evidence type="ECO:0000256" key="4">
    <source>
        <dbReference type="HAMAP-Rule" id="MF_00667"/>
    </source>
</evidence>
<dbReference type="InterPro" id="IPR012610">
    <property type="entry name" value="SASP_SspH"/>
</dbReference>
<dbReference type="NCBIfam" id="TIGR02861">
    <property type="entry name" value="SASP_H"/>
    <property type="match status" value="1"/>
</dbReference>
<evidence type="ECO:0000256" key="3">
    <source>
        <dbReference type="ARBA" id="ARBA00022969"/>
    </source>
</evidence>
<organism evidence="5 6">
    <name type="scientific">Bacillus badius</name>
    <dbReference type="NCBI Taxonomy" id="1455"/>
    <lineage>
        <taxon>Bacteria</taxon>
        <taxon>Bacillati</taxon>
        <taxon>Bacillota</taxon>
        <taxon>Bacilli</taxon>
        <taxon>Bacillales</taxon>
        <taxon>Bacillaceae</taxon>
        <taxon>Pseudobacillus</taxon>
    </lineage>
</organism>
<protein>
    <recommendedName>
        <fullName evidence="4">Small, acid-soluble spore protein H</fullName>
        <shortName evidence="4">SASP H</shortName>
    </recommendedName>
</protein>
<reference evidence="5 6" key="1">
    <citation type="submission" date="2015-01" db="EMBL/GenBank/DDBJ databases">
        <title>Genome Assembly of Bacillus badius MTCC 1458.</title>
        <authorList>
            <person name="Verma A."/>
            <person name="Khatri I."/>
            <person name="Mual P."/>
            <person name="Subramanian S."/>
            <person name="Krishnamurthi S."/>
        </authorList>
    </citation>
    <scope>NUCLEOTIDE SEQUENCE [LARGE SCALE GENOMIC DNA]</scope>
    <source>
        <strain evidence="5 6">MTCC 1458</strain>
    </source>
</reference>
<evidence type="ECO:0000313" key="6">
    <source>
        <dbReference type="Proteomes" id="UP000031982"/>
    </source>
</evidence>
<proteinExistence type="evidence at transcript level"/>
<keyword evidence="3 4" id="KW-0749">Sporulation</keyword>